<dbReference type="Pfam" id="PF19524">
    <property type="entry name" value="DUF6054"/>
    <property type="match status" value="1"/>
</dbReference>
<name>A0A926F0Y9_9FIRM</name>
<protein>
    <submittedName>
        <fullName evidence="1">Uncharacterized protein</fullName>
    </submittedName>
</protein>
<sequence>MGNTLKLSITIDEAVDLIYEAVVNGSITGELIDKYEINSLDNKKCIVMIFDKHYYRAGNRLTLTVVIDNLQGNTRVHYTGGGGGQGLFKFDWGAASSFEDIVHRVLGDYIV</sequence>
<dbReference type="RefSeq" id="WP_249322696.1">
    <property type="nucleotide sequence ID" value="NZ_JACRTK010000001.1"/>
</dbReference>
<keyword evidence="2" id="KW-1185">Reference proteome</keyword>
<proteinExistence type="predicted"/>
<evidence type="ECO:0000313" key="2">
    <source>
        <dbReference type="Proteomes" id="UP000601522"/>
    </source>
</evidence>
<dbReference type="InterPro" id="IPR046117">
    <property type="entry name" value="DUF6054"/>
</dbReference>
<dbReference type="AlphaFoldDB" id="A0A926F0Y9"/>
<gene>
    <name evidence="1" type="ORF">H8689_01840</name>
</gene>
<dbReference type="EMBL" id="JACRTK010000001">
    <property type="protein sequence ID" value="MBC8589884.1"/>
    <property type="molecule type" value="Genomic_DNA"/>
</dbReference>
<dbReference type="Proteomes" id="UP000601522">
    <property type="component" value="Unassembled WGS sequence"/>
</dbReference>
<accession>A0A926F0Y9</accession>
<evidence type="ECO:0000313" key="1">
    <source>
        <dbReference type="EMBL" id="MBC8589884.1"/>
    </source>
</evidence>
<reference evidence="1 2" key="1">
    <citation type="submission" date="2020-08" db="EMBL/GenBank/DDBJ databases">
        <title>Genome public.</title>
        <authorList>
            <person name="Liu C."/>
            <person name="Sun Q."/>
        </authorList>
    </citation>
    <scope>NUCLEOTIDE SEQUENCE [LARGE SCALE GENOMIC DNA]</scope>
    <source>
        <strain evidence="1 2">NSJ-26</strain>
    </source>
</reference>
<comment type="caution">
    <text evidence="1">The sequence shown here is derived from an EMBL/GenBank/DDBJ whole genome shotgun (WGS) entry which is preliminary data.</text>
</comment>
<organism evidence="1 2">
    <name type="scientific">Wansuia hejianensis</name>
    <dbReference type="NCBI Taxonomy" id="2763667"/>
    <lineage>
        <taxon>Bacteria</taxon>
        <taxon>Bacillati</taxon>
        <taxon>Bacillota</taxon>
        <taxon>Clostridia</taxon>
        <taxon>Lachnospirales</taxon>
        <taxon>Lachnospiraceae</taxon>
        <taxon>Wansuia</taxon>
    </lineage>
</organism>